<evidence type="ECO:0000313" key="3">
    <source>
        <dbReference type="EMBL" id="PWE57813.1"/>
    </source>
</evidence>
<feature type="region of interest" description="Disordered" evidence="1">
    <location>
        <begin position="409"/>
        <end position="483"/>
    </location>
</feature>
<protein>
    <recommendedName>
        <fullName evidence="2">Flagellar hook-length control protein-like C-terminal domain-containing protein</fullName>
    </recommendedName>
</protein>
<feature type="compositionally biased region" description="Low complexity" evidence="1">
    <location>
        <begin position="415"/>
        <end position="435"/>
    </location>
</feature>
<dbReference type="Proteomes" id="UP000245252">
    <property type="component" value="Unassembled WGS sequence"/>
</dbReference>
<reference evidence="3 4" key="1">
    <citation type="submission" date="2018-05" db="EMBL/GenBank/DDBJ databases">
        <title>The draft genome of strain NS-104.</title>
        <authorList>
            <person name="Hang P."/>
            <person name="Jiang J."/>
        </authorList>
    </citation>
    <scope>NUCLEOTIDE SEQUENCE [LARGE SCALE GENOMIC DNA]</scope>
    <source>
        <strain evidence="3 4">NS-104</strain>
    </source>
</reference>
<sequence>MMDQGIGSALPGLNAAASAKPAAKHGQQGQSENGGFGETLEQVGHGDHRHGQKAAADDLPDATPEQAGETAEAPIAGAGANRIKKPIIDIQQGASQRQTAQHLFQAGSAISEAKAAMAKSKGGLDKLPQHADEAEPQSVSDLAVKGGGTHARKSAASALAGMNAKVDETPVDPAATAGATSSDDVMSLLGAENAREIGQAVPSTVPATSERHADGVGRTKTAPHDVSGKDVASGLGGEDMAATESDGDDARTFRFSRADGKGRTMDMIVGGRESNGAVDEPRRTTSVETVTVLDSRRYLGLAQNSSAVLDAISGDSEWARAMQPSSALSNAATQASTGKVVNMLKLQLQPISLGMVTATMRLVGDELSVDLMVENTSAYRQLSSDHKSIIEALRAQGFSIDQVTVTLAPTSNADSSNSSTQNGNQNASFGQQGAQDGSGGAASRRDERNAAQQQWSNASQSGENGLSDGGTGSAGARSGHLYL</sequence>
<accession>A0A2U2DWW4</accession>
<feature type="compositionally biased region" description="Low complexity" evidence="1">
    <location>
        <begin position="450"/>
        <end position="461"/>
    </location>
</feature>
<proteinExistence type="predicted"/>
<dbReference type="InterPro" id="IPR021136">
    <property type="entry name" value="Flagellar_hook_control-like_C"/>
</dbReference>
<dbReference type="Gene3D" id="3.30.750.140">
    <property type="match status" value="1"/>
</dbReference>
<feature type="region of interest" description="Disordered" evidence="1">
    <location>
        <begin position="1"/>
        <end position="78"/>
    </location>
</feature>
<dbReference type="AlphaFoldDB" id="A0A2U2DWW4"/>
<comment type="caution">
    <text evidence="3">The sequence shown here is derived from an EMBL/GenBank/DDBJ whole genome shotgun (WGS) entry which is preliminary data.</text>
</comment>
<feature type="compositionally biased region" description="Basic and acidic residues" evidence="1">
    <location>
        <begin position="209"/>
        <end position="228"/>
    </location>
</feature>
<keyword evidence="4" id="KW-1185">Reference proteome</keyword>
<feature type="region of interest" description="Disordered" evidence="1">
    <location>
        <begin position="202"/>
        <end position="248"/>
    </location>
</feature>
<dbReference type="Pfam" id="PF02120">
    <property type="entry name" value="Flg_hook"/>
    <property type="match status" value="1"/>
</dbReference>
<feature type="region of interest" description="Disordered" evidence="1">
    <location>
        <begin position="120"/>
        <end position="148"/>
    </location>
</feature>
<dbReference type="EMBL" id="QFBC01000001">
    <property type="protein sequence ID" value="PWE57813.1"/>
    <property type="molecule type" value="Genomic_DNA"/>
</dbReference>
<evidence type="ECO:0000259" key="2">
    <source>
        <dbReference type="Pfam" id="PF02120"/>
    </source>
</evidence>
<dbReference type="InterPro" id="IPR038610">
    <property type="entry name" value="FliK-like_C_sf"/>
</dbReference>
<dbReference type="OrthoDB" id="8117459at2"/>
<organism evidence="3 4">
    <name type="scientific">Metarhizobium album</name>
    <dbReference type="NCBI Taxonomy" id="2182425"/>
    <lineage>
        <taxon>Bacteria</taxon>
        <taxon>Pseudomonadati</taxon>
        <taxon>Pseudomonadota</taxon>
        <taxon>Alphaproteobacteria</taxon>
        <taxon>Hyphomicrobiales</taxon>
        <taxon>Rhizobiaceae</taxon>
        <taxon>Metarhizobium</taxon>
    </lineage>
</organism>
<feature type="compositionally biased region" description="Basic and acidic residues" evidence="1">
    <location>
        <begin position="122"/>
        <end position="133"/>
    </location>
</feature>
<evidence type="ECO:0000313" key="4">
    <source>
        <dbReference type="Proteomes" id="UP000245252"/>
    </source>
</evidence>
<feature type="domain" description="Flagellar hook-length control protein-like C-terminal" evidence="2">
    <location>
        <begin position="339"/>
        <end position="409"/>
    </location>
</feature>
<evidence type="ECO:0000256" key="1">
    <source>
        <dbReference type="SAM" id="MobiDB-lite"/>
    </source>
</evidence>
<name>A0A2U2DWW4_9HYPH</name>
<gene>
    <name evidence="3" type="ORF">DEM27_01035</name>
</gene>